<evidence type="ECO:0000313" key="2">
    <source>
        <dbReference type="EMBL" id="CQH56678.1"/>
    </source>
</evidence>
<evidence type="ECO:0000256" key="1">
    <source>
        <dbReference type="SAM" id="Phobius"/>
    </source>
</evidence>
<dbReference type="Proteomes" id="UP000066737">
    <property type="component" value="Chromosome I"/>
</dbReference>
<keyword evidence="3" id="KW-1185">Reference proteome</keyword>
<protein>
    <submittedName>
        <fullName evidence="2">Uncharacterized protein</fullName>
    </submittedName>
</protein>
<dbReference type="KEGG" id="hhb:Hhub_2416"/>
<dbReference type="EMBL" id="LN831302">
    <property type="protein sequence ID" value="CQH56678.1"/>
    <property type="molecule type" value="Genomic_DNA"/>
</dbReference>
<gene>
    <name evidence="2" type="ORF">HHUB_2416</name>
</gene>
<organism evidence="2 3">
    <name type="scientific">Halobacterium hubeiense</name>
    <dbReference type="NCBI Taxonomy" id="1407499"/>
    <lineage>
        <taxon>Archaea</taxon>
        <taxon>Methanobacteriati</taxon>
        <taxon>Methanobacteriota</taxon>
        <taxon>Stenosarchaea group</taxon>
        <taxon>Halobacteria</taxon>
        <taxon>Halobacteriales</taxon>
        <taxon>Halobacteriaceae</taxon>
        <taxon>Halobacterium</taxon>
    </lineage>
</organism>
<reference evidence="3" key="1">
    <citation type="journal article" date="2016" name="Environ. Microbiol.">
        <title>The complete genome of a viable archaeum isolated from 123-million-year-old rock salt.</title>
        <authorList>
            <person name="Jaakkola S.T."/>
            <person name="Pfeiffer F."/>
            <person name="Ravantti J.J."/>
            <person name="Guo Q."/>
            <person name="Liu Y."/>
            <person name="Chen X."/>
            <person name="Ma H."/>
            <person name="Yang C."/>
            <person name="Oksanen H.M."/>
            <person name="Bamford D.H."/>
        </authorList>
    </citation>
    <scope>NUCLEOTIDE SEQUENCE</scope>
    <source>
        <strain evidence="3">JI20-1</strain>
    </source>
</reference>
<evidence type="ECO:0000313" key="3">
    <source>
        <dbReference type="Proteomes" id="UP000066737"/>
    </source>
</evidence>
<feature type="transmembrane region" description="Helical" evidence="1">
    <location>
        <begin position="34"/>
        <end position="55"/>
    </location>
</feature>
<keyword evidence="1" id="KW-1133">Transmembrane helix</keyword>
<feature type="transmembrane region" description="Helical" evidence="1">
    <location>
        <begin position="61"/>
        <end position="81"/>
    </location>
</feature>
<dbReference type="AlphaFoldDB" id="A0A0U5H306"/>
<keyword evidence="1" id="KW-0812">Transmembrane</keyword>
<proteinExistence type="predicted"/>
<sequence>MNYVARDERVGMVSAPSVRASASRADAWLQSHPFVWYLLFAAFLTAGRLLFGVVATGGTSTVTLTEGVLFGVGVAATYFLLERFV</sequence>
<name>A0A0U5H306_9EURY</name>
<accession>A0A0U5H306</accession>
<keyword evidence="1" id="KW-0472">Membrane</keyword>